<feature type="signal peptide" evidence="1">
    <location>
        <begin position="1"/>
        <end position="19"/>
    </location>
</feature>
<keyword evidence="1" id="KW-0732">Signal</keyword>
<evidence type="ECO:0000256" key="1">
    <source>
        <dbReference type="SAM" id="SignalP"/>
    </source>
</evidence>
<name>A0A815SM65_9BILA</name>
<comment type="caution">
    <text evidence="2">The sequence shown here is derived from an EMBL/GenBank/DDBJ whole genome shotgun (WGS) entry which is preliminary data.</text>
</comment>
<gene>
    <name evidence="2" type="ORF">JYZ213_LOCUS42988</name>
</gene>
<proteinExistence type="predicted"/>
<dbReference type="EMBL" id="CAJNOG010002147">
    <property type="protein sequence ID" value="CAF1492123.1"/>
    <property type="molecule type" value="Genomic_DNA"/>
</dbReference>
<dbReference type="InterPro" id="IPR043040">
    <property type="entry name" value="PLipase_B-like_dom1"/>
</dbReference>
<feature type="non-terminal residue" evidence="2">
    <location>
        <position position="92"/>
    </location>
</feature>
<reference evidence="2" key="1">
    <citation type="submission" date="2021-02" db="EMBL/GenBank/DDBJ databases">
        <authorList>
            <person name="Nowell W R."/>
        </authorList>
    </citation>
    <scope>NUCLEOTIDE SEQUENCE</scope>
</reference>
<accession>A0A815SM65</accession>
<dbReference type="Gene3D" id="2.10.70.60">
    <property type="entry name" value="Phospholipase B-like, domain 1"/>
    <property type="match status" value="1"/>
</dbReference>
<protein>
    <submittedName>
        <fullName evidence="2">Uncharacterized protein</fullName>
    </submittedName>
</protein>
<organism evidence="2 3">
    <name type="scientific">Adineta steineri</name>
    <dbReference type="NCBI Taxonomy" id="433720"/>
    <lineage>
        <taxon>Eukaryota</taxon>
        <taxon>Metazoa</taxon>
        <taxon>Spiralia</taxon>
        <taxon>Gnathifera</taxon>
        <taxon>Rotifera</taxon>
        <taxon>Eurotatoria</taxon>
        <taxon>Bdelloidea</taxon>
        <taxon>Adinetida</taxon>
        <taxon>Adinetidae</taxon>
        <taxon>Adineta</taxon>
    </lineage>
</organism>
<evidence type="ECO:0000313" key="3">
    <source>
        <dbReference type="Proteomes" id="UP000663845"/>
    </source>
</evidence>
<sequence length="92" mass="10532">MFGQCLVFIVLSTLHLTLANDDPSLNQFRGHILKNNGKYEIVTSLLDSYKEIDSKMDNILATGFWNQTYNITGWSVLEIKTSENQTNIDQVY</sequence>
<feature type="chain" id="PRO_5033031688" evidence="1">
    <location>
        <begin position="20"/>
        <end position="92"/>
    </location>
</feature>
<evidence type="ECO:0000313" key="2">
    <source>
        <dbReference type="EMBL" id="CAF1492123.1"/>
    </source>
</evidence>
<dbReference type="Proteomes" id="UP000663845">
    <property type="component" value="Unassembled WGS sequence"/>
</dbReference>
<dbReference type="AlphaFoldDB" id="A0A815SM65"/>